<reference evidence="3" key="1">
    <citation type="journal article" date="2019" name="Int. J. Syst. Evol. Microbiol.">
        <title>The Global Catalogue of Microorganisms (GCM) 10K type strain sequencing project: providing services to taxonomists for standard genome sequencing and annotation.</title>
        <authorList>
            <consortium name="The Broad Institute Genomics Platform"/>
            <consortium name="The Broad Institute Genome Sequencing Center for Infectious Disease"/>
            <person name="Wu L."/>
            <person name="Ma J."/>
        </authorList>
    </citation>
    <scope>NUCLEOTIDE SEQUENCE [LARGE SCALE GENOMIC DNA]</scope>
    <source>
        <strain evidence="3">CECT 7297</strain>
    </source>
</reference>
<evidence type="ECO:0000313" key="3">
    <source>
        <dbReference type="Proteomes" id="UP001595798"/>
    </source>
</evidence>
<organism evidence="2 3">
    <name type="scientific">Marinobacter lacisalsi</name>
    <dbReference type="NCBI Taxonomy" id="475979"/>
    <lineage>
        <taxon>Bacteria</taxon>
        <taxon>Pseudomonadati</taxon>
        <taxon>Pseudomonadota</taxon>
        <taxon>Gammaproteobacteria</taxon>
        <taxon>Pseudomonadales</taxon>
        <taxon>Marinobacteraceae</taxon>
        <taxon>Marinobacter</taxon>
    </lineage>
</organism>
<dbReference type="PANTHER" id="PTHR38690:SF1">
    <property type="entry name" value="PROTEASE"/>
    <property type="match status" value="1"/>
</dbReference>
<dbReference type="InterPro" id="IPR011836">
    <property type="entry name" value="YhdP"/>
</dbReference>
<dbReference type="InterPro" id="IPR025263">
    <property type="entry name" value="YhdP_central"/>
</dbReference>
<dbReference type="RefSeq" id="WP_379887195.1">
    <property type="nucleotide sequence ID" value="NZ_JBHSDI010000013.1"/>
</dbReference>
<dbReference type="PANTHER" id="PTHR38690">
    <property type="entry name" value="PROTEASE-RELATED"/>
    <property type="match status" value="1"/>
</dbReference>
<accession>A0ABV8QIX4</accession>
<sequence length="1320" mass="142794">MSKQSPPPAGQSSERNRRAGASSLLLTAATWLLVLLLIIVAAGTTWARYVTRHIDDYRPAIEALLSDRLGQDVTIGSLSASWQGPDPVLQVSHLDIAHDSRADHSAVALQHLLLRLDGPRSLLRMGLVFQRIEADGLDVIVARDPDGGVAIDGLTLPESGPGLSAVGDSSGERWLQPQRWLNELAGRISDPQIRLTHLTVGLRTPDSETLFVDVPQLELAYDDGRMSATGRAMRQGTLEQLVTFSIQGSGFFEGRFTGRVWADITPGGLLEGITRGLEWRNFRLQELNASATTWLTFDNGRLDRLNGRINMPRLRLDGDLIAPPTVEALTARVGWRRTEEGGSLHIRDLGWRWQDDTVTGMSVKLEHERLRFHLAAANVSLGPLVRMLVASDILSARIEPEVVGLRPEGRVSNLHLTMPRGHPGDFSVSAVLDGVSVQPHRGAPGGSNLQGQVWANRHGGRIKAQGKDMTLTAPNLYAEPLTFSHTEGEVSWRDEGGITRVFGQDLKATYGEATHINGAFDLRLDRYGEDNLGLRIAVADAPASLLPEVLPAKALEPQLYDWLTTAITAGEVVSGEFYGHGQVGDGRPPGSFNTAMEYRFRDATVAYDPSWPVVTGARGSVTIHNRHARVVLDQATTGGVQLGGSKVEVIQGAGTPTVQVVTSAMLTGEQAGYWLRETPLGRMAGNVSQTLSLTGDYDLDLTLSMPLAAAQDVDVEASLQTDNGSLYYSPARLSWRNISGALQYSSQNGFSEEPLSARFLNQPVSVRFRADPARGALTVIQSGRTDVASLSGMLMSQEQALPGLTGPLPYTARLDVVPGADARLAVTAGGAGLRSEWPAPLAREPGTGETIEALLRWPSGDQLLLEAQWGERLSAALEWQGEEFLGGQVVIGDGSARFTVEEGLMIRAALDRFAPAQWQPWLDRLGVDVGGTSSGAGEDGTSERFGWLNNIDLRMDELVLGGHSVPGIRVTARPQPDGWLLTTNSERAAGQVRIPDSGDRVWVDLERLRLARDQEPGTEPDDEPLLLTPSEQLDAFQDMAAGQWPEVEVRIALLEIGDDQAGSWSFVLSPSPDQVTLMDLQGRVGSLAFDGQLRWGITSGEQVTVVQGVLEGGGLQDLASLLGQPMPLTNKSSVIDLNIAWPGRPDQFDAGRLNGEFSVRLDDGVILESNETAQLFRLFNLLNTDTLQRRLQFDFSDLYEAGVAFDAIYGKAKLDHGVLTWDPDLQLAGPSGALRLSGLTNLADETLEMRLVVILPLTQNLPLAAILMGASPPVGGALFVLDKLLGEPLSKLTSATYSVRGTWDNPDVKLRNIFDSGNRE</sequence>
<evidence type="ECO:0000313" key="2">
    <source>
        <dbReference type="EMBL" id="MFC4259556.1"/>
    </source>
</evidence>
<dbReference type="Pfam" id="PF13116">
    <property type="entry name" value="YhdP"/>
    <property type="match status" value="1"/>
</dbReference>
<keyword evidence="3" id="KW-1185">Reference proteome</keyword>
<feature type="domain" description="YhdP central" evidence="1">
    <location>
        <begin position="29"/>
        <end position="1308"/>
    </location>
</feature>
<protein>
    <submittedName>
        <fullName evidence="2">YhdP family protein</fullName>
    </submittedName>
</protein>
<comment type="caution">
    <text evidence="2">The sequence shown here is derived from an EMBL/GenBank/DDBJ whole genome shotgun (WGS) entry which is preliminary data.</text>
</comment>
<dbReference type="Proteomes" id="UP001595798">
    <property type="component" value="Unassembled WGS sequence"/>
</dbReference>
<proteinExistence type="predicted"/>
<dbReference type="NCBIfam" id="TIGR02099">
    <property type="entry name" value="YhdP family protein"/>
    <property type="match status" value="1"/>
</dbReference>
<gene>
    <name evidence="2" type="ORF">ACFOZ5_11000</name>
</gene>
<name>A0ABV8QIX4_9GAMM</name>
<evidence type="ECO:0000259" key="1">
    <source>
        <dbReference type="Pfam" id="PF13116"/>
    </source>
</evidence>
<dbReference type="EMBL" id="JBHSDI010000013">
    <property type="protein sequence ID" value="MFC4259556.1"/>
    <property type="molecule type" value="Genomic_DNA"/>
</dbReference>